<dbReference type="RefSeq" id="WP_221030042.1">
    <property type="nucleotide sequence ID" value="NZ_CP139781.1"/>
</dbReference>
<dbReference type="Proteomes" id="UP000738431">
    <property type="component" value="Chromosome"/>
</dbReference>
<dbReference type="Gene3D" id="1.25.10.10">
    <property type="entry name" value="Leucine-rich Repeat Variant"/>
    <property type="match status" value="1"/>
</dbReference>
<dbReference type="EMBL" id="CP139781">
    <property type="protein sequence ID" value="WRQ89266.1"/>
    <property type="molecule type" value="Genomic_DNA"/>
</dbReference>
<keyword evidence="3" id="KW-1185">Reference proteome</keyword>
<proteinExistence type="predicted"/>
<feature type="signal peptide" evidence="1">
    <location>
        <begin position="1"/>
        <end position="22"/>
    </location>
</feature>
<accession>A0ABZ1CCW0</accession>
<dbReference type="Pfam" id="PF13646">
    <property type="entry name" value="HEAT_2"/>
    <property type="match status" value="1"/>
</dbReference>
<name>A0ABZ1CCW0_9BACT</name>
<evidence type="ECO:0000313" key="3">
    <source>
        <dbReference type="Proteomes" id="UP000738431"/>
    </source>
</evidence>
<feature type="chain" id="PRO_5046409531" evidence="1">
    <location>
        <begin position="23"/>
        <end position="626"/>
    </location>
</feature>
<protein>
    <submittedName>
        <fullName evidence="2">HEAT repeat domain-containing protein</fullName>
    </submittedName>
</protein>
<gene>
    <name evidence="2" type="ORF">K1X11_007590</name>
</gene>
<reference evidence="2 3" key="1">
    <citation type="submission" date="2021-08" db="EMBL/GenBank/DDBJ databases">
        <authorList>
            <person name="Zhang D."/>
            <person name="Zhang A."/>
            <person name="Wang L."/>
        </authorList>
    </citation>
    <scope>NUCLEOTIDE SEQUENCE [LARGE SCALE GENOMIC DNA]</scope>
    <source>
        <strain evidence="2 3">WL0086</strain>
    </source>
</reference>
<dbReference type="SUPFAM" id="SSF48371">
    <property type="entry name" value="ARM repeat"/>
    <property type="match status" value="1"/>
</dbReference>
<sequence length="626" mass="66850">MSPRFFLLAAATCCALCASLTASEITPLIDALNADDYAARQSARLELRQTLVDAPARDLRAYERELLANTGPEHDWATRDWTLRMLELVGSKSAVKPLAKLLNDEDPRVRDLARRALSAIPSSSAAAALEKAALKAPAAERDGYADALAYRAEARAVRELAALLKEESADAALALGKIGNRAAQKALVRAHESATGNFKLEVEWALLDSGYTSRAMVDFGGNEAIRTAAFAALLKQQPNDAASVLKAVLADAAHVDRGTFLRAAMDSALSETVVAMLPDLGEDEQRIVLGAIADLGLSTYEPSVLALLATASPELKPVVIRTLGLVGSAESFQPLLDLYLADGRDRDAAGALARLQAPLVDASLLATAQGDGPVEDRAAALRLLVLRNTDGVTALLNGFADAANPPALREAAFTGMEVVGDADSVRLLLAAILNNDPQKRDAQGSLKKLSAVLGVPDYQWTELYAPAMQLATDDGRRDILAILDGASGPAAAAYLQDLVIGDDTLAPEAMNSLRRWTDISGVDAWLAIATDANSTDEEVAMAKQGIIRLIRSTRVTGLYPVKVMKAAESLRALANDDAFRLELIKTYDRKLHWQTRSQILGLFPEFADDPVIGEAVTELIDRATFR</sequence>
<evidence type="ECO:0000313" key="2">
    <source>
        <dbReference type="EMBL" id="WRQ89266.1"/>
    </source>
</evidence>
<keyword evidence="1" id="KW-0732">Signal</keyword>
<organism evidence="2 3">
    <name type="scientific">Actomonas aquatica</name>
    <dbReference type="NCBI Taxonomy" id="2866162"/>
    <lineage>
        <taxon>Bacteria</taxon>
        <taxon>Pseudomonadati</taxon>
        <taxon>Verrucomicrobiota</taxon>
        <taxon>Opitutia</taxon>
        <taxon>Opitutales</taxon>
        <taxon>Opitutaceae</taxon>
        <taxon>Actomonas</taxon>
    </lineage>
</organism>
<dbReference type="InterPro" id="IPR011989">
    <property type="entry name" value="ARM-like"/>
</dbReference>
<evidence type="ECO:0000256" key="1">
    <source>
        <dbReference type="SAM" id="SignalP"/>
    </source>
</evidence>
<reference evidence="2 3" key="2">
    <citation type="submission" date="2023-12" db="EMBL/GenBank/DDBJ databases">
        <title>Description of an unclassified Opitutus bacterium of Verrucomicrobiota.</title>
        <authorList>
            <person name="Zhang D.-F."/>
        </authorList>
    </citation>
    <scope>NUCLEOTIDE SEQUENCE [LARGE SCALE GENOMIC DNA]</scope>
    <source>
        <strain evidence="2 3">WL0086</strain>
    </source>
</reference>
<dbReference type="InterPro" id="IPR016024">
    <property type="entry name" value="ARM-type_fold"/>
</dbReference>